<evidence type="ECO:0000256" key="13">
    <source>
        <dbReference type="ARBA" id="ARBA00023212"/>
    </source>
</evidence>
<reference evidence="18 19" key="1">
    <citation type="submission" date="2019-01" db="EMBL/GenBank/DDBJ databases">
        <title>Draft Genome and Complete Hox-Cluster Characterization of the Sterlet Sturgeon (Acipenser ruthenus).</title>
        <authorList>
            <person name="Wei Q."/>
        </authorList>
    </citation>
    <scope>NUCLEOTIDE SEQUENCE [LARGE SCALE GENOMIC DNA]</scope>
    <source>
        <strain evidence="18">WHYD16114868_AA</strain>
        <tissue evidence="18">Blood</tissue>
    </source>
</reference>
<protein>
    <recommendedName>
        <fullName evidence="4">Filensin</fullName>
    </recommendedName>
    <alternativeName>
        <fullName evidence="14">Beaded filament structural protein 1</fullName>
    </alternativeName>
</protein>
<comment type="caution">
    <text evidence="18">The sequence shown here is derived from an EMBL/GenBank/DDBJ whole genome shotgun (WGS) entry which is preliminary data.</text>
</comment>
<keyword evidence="13" id="KW-0206">Cytoskeleton</keyword>
<dbReference type="GO" id="GO:0005212">
    <property type="term" value="F:structural constituent of eye lens"/>
    <property type="evidence" value="ECO:0007669"/>
    <property type="project" value="UniProtKB-KW"/>
</dbReference>
<keyword evidence="10" id="KW-0403">Intermediate filament</keyword>
<keyword evidence="7" id="KW-0597">Phosphoprotein</keyword>
<feature type="domain" description="IF rod" evidence="17">
    <location>
        <begin position="38"/>
        <end position="320"/>
    </location>
</feature>
<gene>
    <name evidence="18" type="ORF">EOD39_6381</name>
</gene>
<evidence type="ECO:0000256" key="2">
    <source>
        <dbReference type="ARBA" id="ARBA00004413"/>
    </source>
</evidence>
<dbReference type="PANTHER" id="PTHR14069">
    <property type="entry name" value="FILENSIN"/>
    <property type="match status" value="1"/>
</dbReference>
<evidence type="ECO:0000256" key="11">
    <source>
        <dbReference type="ARBA" id="ARBA00023054"/>
    </source>
</evidence>
<keyword evidence="5" id="KW-1003">Cell membrane</keyword>
<evidence type="ECO:0000256" key="15">
    <source>
        <dbReference type="SAM" id="Coils"/>
    </source>
</evidence>
<evidence type="ECO:0000313" key="18">
    <source>
        <dbReference type="EMBL" id="RXN01553.1"/>
    </source>
</evidence>
<organism evidence="18 19">
    <name type="scientific">Acipenser ruthenus</name>
    <name type="common">Sterlet sturgeon</name>
    <dbReference type="NCBI Taxonomy" id="7906"/>
    <lineage>
        <taxon>Eukaryota</taxon>
        <taxon>Metazoa</taxon>
        <taxon>Chordata</taxon>
        <taxon>Craniata</taxon>
        <taxon>Vertebrata</taxon>
        <taxon>Euteleostomi</taxon>
        <taxon>Actinopterygii</taxon>
        <taxon>Chondrostei</taxon>
        <taxon>Acipenseriformes</taxon>
        <taxon>Acipenseridae</taxon>
        <taxon>Acipenser</taxon>
    </lineage>
</organism>
<feature type="region of interest" description="Disordered" evidence="16">
    <location>
        <begin position="381"/>
        <end position="411"/>
    </location>
</feature>
<proteinExistence type="predicted"/>
<dbReference type="Gene3D" id="1.20.5.1160">
    <property type="entry name" value="Vasodilator-stimulated phosphoprotein"/>
    <property type="match status" value="1"/>
</dbReference>
<dbReference type="EMBL" id="SCEB01000036">
    <property type="protein sequence ID" value="RXN01553.1"/>
    <property type="molecule type" value="Genomic_DNA"/>
</dbReference>
<dbReference type="GO" id="GO:0005886">
    <property type="term" value="C:plasma membrane"/>
    <property type="evidence" value="ECO:0007669"/>
    <property type="project" value="UniProtKB-SubCell"/>
</dbReference>
<evidence type="ECO:0000256" key="5">
    <source>
        <dbReference type="ARBA" id="ARBA00022475"/>
    </source>
</evidence>
<feature type="coiled-coil region" evidence="15">
    <location>
        <begin position="42"/>
        <end position="159"/>
    </location>
</feature>
<feature type="coiled-coil region" evidence="15">
    <location>
        <begin position="211"/>
        <end position="319"/>
    </location>
</feature>
<dbReference type="Pfam" id="PF00038">
    <property type="entry name" value="Filament"/>
    <property type="match status" value="1"/>
</dbReference>
<dbReference type="Proteomes" id="UP000289886">
    <property type="component" value="Unassembled WGS sequence"/>
</dbReference>
<keyword evidence="11 15" id="KW-0175">Coiled coil</keyword>
<keyword evidence="8" id="KW-0273">Eye lens protein</keyword>
<accession>A0A662YYC9</accession>
<dbReference type="GO" id="GO:0005938">
    <property type="term" value="C:cell cortex"/>
    <property type="evidence" value="ECO:0007669"/>
    <property type="project" value="UniProtKB-SubCell"/>
</dbReference>
<dbReference type="InterPro" id="IPR042358">
    <property type="entry name" value="BFSP1"/>
</dbReference>
<dbReference type="PROSITE" id="PS51842">
    <property type="entry name" value="IF_ROD_2"/>
    <property type="match status" value="1"/>
</dbReference>
<evidence type="ECO:0000256" key="8">
    <source>
        <dbReference type="ARBA" id="ARBA00022613"/>
    </source>
</evidence>
<evidence type="ECO:0000313" key="19">
    <source>
        <dbReference type="Proteomes" id="UP000289886"/>
    </source>
</evidence>
<evidence type="ECO:0000256" key="1">
    <source>
        <dbReference type="ARBA" id="ARBA00004245"/>
    </source>
</evidence>
<dbReference type="InterPro" id="IPR039008">
    <property type="entry name" value="IF_rod_dom"/>
</dbReference>
<evidence type="ECO:0000256" key="3">
    <source>
        <dbReference type="ARBA" id="ARBA00004544"/>
    </source>
</evidence>
<feature type="compositionally biased region" description="Acidic residues" evidence="16">
    <location>
        <begin position="397"/>
        <end position="406"/>
    </location>
</feature>
<evidence type="ECO:0000259" key="17">
    <source>
        <dbReference type="PROSITE" id="PS51842"/>
    </source>
</evidence>
<evidence type="ECO:0000256" key="6">
    <source>
        <dbReference type="ARBA" id="ARBA00022490"/>
    </source>
</evidence>
<evidence type="ECO:0000256" key="7">
    <source>
        <dbReference type="ARBA" id="ARBA00022553"/>
    </source>
</evidence>
<feature type="compositionally biased region" description="Basic and acidic residues" evidence="16">
    <location>
        <begin position="381"/>
        <end position="396"/>
    </location>
</feature>
<evidence type="ECO:0000256" key="4">
    <source>
        <dbReference type="ARBA" id="ARBA00019025"/>
    </source>
</evidence>
<name>A0A662YYC9_ACIRT</name>
<keyword evidence="6" id="KW-0963">Cytoplasm</keyword>
<dbReference type="AlphaFoldDB" id="A0A662YYC9"/>
<evidence type="ECO:0000256" key="10">
    <source>
        <dbReference type="ARBA" id="ARBA00022754"/>
    </source>
</evidence>
<keyword evidence="9" id="KW-0677">Repeat</keyword>
<dbReference type="Gene3D" id="1.20.5.170">
    <property type="match status" value="1"/>
</dbReference>
<dbReference type="GO" id="GO:0070307">
    <property type="term" value="P:lens fiber cell development"/>
    <property type="evidence" value="ECO:0007669"/>
    <property type="project" value="TreeGrafter"/>
</dbReference>
<feature type="region of interest" description="Disordered" evidence="16">
    <location>
        <begin position="497"/>
        <end position="613"/>
    </location>
</feature>
<dbReference type="SMART" id="SM01391">
    <property type="entry name" value="Filament"/>
    <property type="match status" value="1"/>
</dbReference>
<evidence type="ECO:0000256" key="9">
    <source>
        <dbReference type="ARBA" id="ARBA00022737"/>
    </source>
</evidence>
<feature type="compositionally biased region" description="Basic and acidic residues" evidence="16">
    <location>
        <begin position="522"/>
        <end position="536"/>
    </location>
</feature>
<feature type="compositionally biased region" description="Pro residues" evidence="16">
    <location>
        <begin position="596"/>
        <end position="607"/>
    </location>
</feature>
<dbReference type="SUPFAM" id="SSF64593">
    <property type="entry name" value="Intermediate filament protein, coiled coil region"/>
    <property type="match status" value="2"/>
</dbReference>
<feature type="compositionally biased region" description="Basic and acidic residues" evidence="16">
    <location>
        <begin position="581"/>
        <end position="592"/>
    </location>
</feature>
<comment type="subcellular location">
    <subcellularLocation>
        <location evidence="2">Cell membrane</location>
        <topology evidence="2">Peripheral membrane protein</topology>
        <orientation evidence="2">Cytoplasmic side</orientation>
    </subcellularLocation>
    <subcellularLocation>
        <location evidence="3">Cytoplasm</location>
        <location evidence="3">Cell cortex</location>
    </subcellularLocation>
    <subcellularLocation>
        <location evidence="1">Cytoplasm</location>
        <location evidence="1">Cytoskeleton</location>
    </subcellularLocation>
</comment>
<sequence>MYKTSYLREVHKEKYERSDTFEDQKNPEVSSLGSAFQGWESLQELNDRFAKYINRARVLEQRNAVFRKQLETLQRMEELSGLEEAFTEQIGLNRMKIRELSADHSKLQRELKDAERMLDEFQNKYRNECEYQQELRGTLEQFNKEADAALLENLELQIQSQFLQDDINATKERHKKNLAEIQTYINILQHIIQTTPRMPNLTEGISEGQEKLLAERRVPSLQNQLEEYKNALWQLQTQKQRLQTETSVLEQAIKNTQESYDDEIQLYNEQIEALRKDIEETERTLEKYTGECRHLAMYRTSLENELDRYKRIIENEDNRLNSAIIGTPTTLFTTNYRYSHTPSIMTRGKDITQAVQDITSVKPRQKSLAKKVLKKKEITTKDVTDNSAEEKTGDPREEGEENVDDEEVRKEEHGMLYQDVEPEDVPDGAQISKAFDSLCNIVRERMRRYKKPEPIADFYTKGRYVLVTGEASYVDPFFCSSSPSSGQIIVKIQNDLMPPDDLYKAGDNGKPTPPLPMPPKNGKGDEKEDDEGKGRDGNSGIHNTGGNGDHPTPTSFEDPGPGPCPGPSVPPRHPPRPRSRNGKDNNHDDKNRSGMPPLPTTPPPRTYPPADSMSYEKVEVVESVEKLSEDDQIQAYEETAMIVETMIEKTTKKKHGDKSS</sequence>
<dbReference type="PANTHER" id="PTHR14069:SF0">
    <property type="entry name" value="FILENSIN"/>
    <property type="match status" value="1"/>
</dbReference>
<evidence type="ECO:0000256" key="16">
    <source>
        <dbReference type="SAM" id="MobiDB-lite"/>
    </source>
</evidence>
<dbReference type="GO" id="GO:0005882">
    <property type="term" value="C:intermediate filament"/>
    <property type="evidence" value="ECO:0007669"/>
    <property type="project" value="UniProtKB-KW"/>
</dbReference>
<evidence type="ECO:0000256" key="14">
    <source>
        <dbReference type="ARBA" id="ARBA00031415"/>
    </source>
</evidence>
<feature type="compositionally biased region" description="Pro residues" evidence="16">
    <location>
        <begin position="560"/>
        <end position="572"/>
    </location>
</feature>
<evidence type="ECO:0000256" key="12">
    <source>
        <dbReference type="ARBA" id="ARBA00023136"/>
    </source>
</evidence>
<keyword evidence="19" id="KW-1185">Reference proteome</keyword>
<keyword evidence="12" id="KW-0472">Membrane</keyword>